<keyword evidence="4" id="KW-1185">Reference proteome</keyword>
<feature type="region of interest" description="Disordered" evidence="1">
    <location>
        <begin position="688"/>
        <end position="724"/>
    </location>
</feature>
<dbReference type="PANTHER" id="PTHR35391">
    <property type="entry name" value="C2H2-TYPE DOMAIN-CONTAINING PROTEIN-RELATED"/>
    <property type="match status" value="1"/>
</dbReference>
<feature type="domain" description="Oxidoreductase acuF-like C2H2 type zinc-finger" evidence="2">
    <location>
        <begin position="371"/>
        <end position="400"/>
    </location>
</feature>
<accession>A0A9P7GW12</accession>
<organism evidence="3 4">
    <name type="scientific">Fusarium avenaceum</name>
    <dbReference type="NCBI Taxonomy" id="40199"/>
    <lineage>
        <taxon>Eukaryota</taxon>
        <taxon>Fungi</taxon>
        <taxon>Dikarya</taxon>
        <taxon>Ascomycota</taxon>
        <taxon>Pezizomycotina</taxon>
        <taxon>Sordariomycetes</taxon>
        <taxon>Hypocreomycetidae</taxon>
        <taxon>Hypocreales</taxon>
        <taxon>Nectriaceae</taxon>
        <taxon>Fusarium</taxon>
        <taxon>Fusarium tricinctum species complex</taxon>
    </lineage>
</organism>
<feature type="region of interest" description="Disordered" evidence="1">
    <location>
        <begin position="325"/>
        <end position="349"/>
    </location>
</feature>
<dbReference type="PANTHER" id="PTHR35391:SF7">
    <property type="entry name" value="C2H2-TYPE DOMAIN-CONTAINING PROTEIN"/>
    <property type="match status" value="1"/>
</dbReference>
<dbReference type="Pfam" id="PF26082">
    <property type="entry name" value="zf-C2H2_AcuF"/>
    <property type="match status" value="1"/>
</dbReference>
<feature type="compositionally biased region" description="Low complexity" evidence="1">
    <location>
        <begin position="566"/>
        <end position="575"/>
    </location>
</feature>
<reference evidence="3" key="1">
    <citation type="submission" date="2021-04" db="EMBL/GenBank/DDBJ databases">
        <title>Draft genome of Fusarium avenaceum strain F156N33, isolated from an atmospheric sample in Virginia.</title>
        <authorList>
            <person name="Yang S."/>
            <person name="Vinatzer B.A."/>
            <person name="Coleman J."/>
        </authorList>
    </citation>
    <scope>NUCLEOTIDE SEQUENCE</scope>
    <source>
        <strain evidence="3">F156N33</strain>
    </source>
</reference>
<feature type="compositionally biased region" description="Polar residues" evidence="1">
    <location>
        <begin position="533"/>
        <end position="545"/>
    </location>
</feature>
<evidence type="ECO:0000256" key="1">
    <source>
        <dbReference type="SAM" id="MobiDB-lite"/>
    </source>
</evidence>
<evidence type="ECO:0000313" key="3">
    <source>
        <dbReference type="EMBL" id="KAG5657293.1"/>
    </source>
</evidence>
<feature type="compositionally biased region" description="Basic and acidic residues" evidence="1">
    <location>
        <begin position="706"/>
        <end position="724"/>
    </location>
</feature>
<name>A0A9P7GW12_9HYPO</name>
<dbReference type="EMBL" id="JAGPUO010000017">
    <property type="protein sequence ID" value="KAG5657293.1"/>
    <property type="molecule type" value="Genomic_DNA"/>
</dbReference>
<protein>
    <recommendedName>
        <fullName evidence="2">Oxidoreductase acuF-like C2H2 type zinc-finger domain-containing protein</fullName>
    </recommendedName>
</protein>
<gene>
    <name evidence="3" type="ORF">KAF25_005857</name>
</gene>
<sequence>MSVPDASMELNAFSQATIADCAKSCLESFQQCLNDASKADKVISSLVSKLLLVRIEDQLARFSLWAANLRVFSTSRDSLDSRLREAPDVKDAIIGLLQALNHHAKTCAILLICISTQSTSKPVERCLEDFDNALDELRNDITLLHKTSNTIRQASRESQNIKAAEVFQIRDDEGNNAEPFLRHLFSNYIRDRFPGTTEDIRERLADTMLLRRKRILYRKERYGKTSIRLPQAVTKPVISHPRPEPIEEVTQGRVKRRAVEAPSQSHTQSVTRTATTLSPEKFKKAAAPSVISVSRTVALSSTDELCFPHPPTACLMRKYNEAKKEIEKEEQNPKYSDLGDEERQQRKEEAAFKREKELTEAWNSCIEAVAEVTCPYCFHILPIREVINEKKWKLHVKNDLDPYVCLFEKCNSPDHLYSNSSTWVKHMKEHTLRWRCKSKVHGEFLADNKTDYVEHMRTSHPGKFTLAQLSILADRNAHTSGALFTVCPLCGVDKTNTPMEHHVVGHMRLLALRSLPAAHEDTDEFAGSESQHDSLATSQPHSSSTIKHGLEAYRNAANSIDENIESNSYSSGSSSDTEEGRLHGQQELAPEIDGIQREFTRQEQHDDPILAQQRILAQRYLNYYPTKRWTAIGEFDNPYHKLEVQNAPENTGRADKLDDETLNDVEQSGEVGRTEVLDNYFGLVELALPAEGEPTVRDPPLGTRNSNEEKESNPFKRNQSHKDT</sequence>
<comment type="caution">
    <text evidence="3">The sequence shown here is derived from an EMBL/GenBank/DDBJ whole genome shotgun (WGS) entry which is preliminary data.</text>
</comment>
<dbReference type="Proteomes" id="UP000782241">
    <property type="component" value="Unassembled WGS sequence"/>
</dbReference>
<feature type="region of interest" description="Disordered" evidence="1">
    <location>
        <begin position="564"/>
        <end position="583"/>
    </location>
</feature>
<evidence type="ECO:0000313" key="4">
    <source>
        <dbReference type="Proteomes" id="UP000782241"/>
    </source>
</evidence>
<feature type="region of interest" description="Disordered" evidence="1">
    <location>
        <begin position="520"/>
        <end position="545"/>
    </location>
</feature>
<proteinExistence type="predicted"/>
<evidence type="ECO:0000259" key="2">
    <source>
        <dbReference type="Pfam" id="PF26082"/>
    </source>
</evidence>
<dbReference type="AlphaFoldDB" id="A0A9P7GW12"/>
<dbReference type="InterPro" id="IPR058925">
    <property type="entry name" value="zf-C2H2_AcuF"/>
</dbReference>